<dbReference type="Gene3D" id="3.90.180.10">
    <property type="entry name" value="Medium-chain alcohol dehydrogenases, catalytic domain"/>
    <property type="match status" value="1"/>
</dbReference>
<sequence length="64" mass="7109">MKAIVIDKFCDTLDQVRVSEVPTPEATVDNVLVRVRGVGVNYVDTLYILSDMLTDILGSRQTPK</sequence>
<dbReference type="SUPFAM" id="SSF50129">
    <property type="entry name" value="GroES-like"/>
    <property type="match status" value="1"/>
</dbReference>
<dbReference type="InterPro" id="IPR011032">
    <property type="entry name" value="GroES-like_sf"/>
</dbReference>
<protein>
    <submittedName>
        <fullName evidence="1">Uncharacterized protein</fullName>
    </submittedName>
</protein>
<proteinExistence type="predicted"/>
<gene>
    <name evidence="1" type="ORF">LLEC1_03056</name>
</gene>
<dbReference type="EMBL" id="LUKN01003640">
    <property type="protein sequence ID" value="OAQ97169.1"/>
    <property type="molecule type" value="Genomic_DNA"/>
</dbReference>
<keyword evidence="2" id="KW-1185">Reference proteome</keyword>
<comment type="caution">
    <text evidence="1">The sequence shown here is derived from an EMBL/GenBank/DDBJ whole genome shotgun (WGS) entry which is preliminary data.</text>
</comment>
<accession>A0A179I5Y6</accession>
<organism evidence="1 2">
    <name type="scientific">Cordyceps confragosa</name>
    <name type="common">Lecanicillium lecanii</name>
    <dbReference type="NCBI Taxonomy" id="2714763"/>
    <lineage>
        <taxon>Eukaryota</taxon>
        <taxon>Fungi</taxon>
        <taxon>Dikarya</taxon>
        <taxon>Ascomycota</taxon>
        <taxon>Pezizomycotina</taxon>
        <taxon>Sordariomycetes</taxon>
        <taxon>Hypocreomycetidae</taxon>
        <taxon>Hypocreales</taxon>
        <taxon>Cordycipitaceae</taxon>
        <taxon>Akanthomyces</taxon>
    </lineage>
</organism>
<dbReference type="AlphaFoldDB" id="A0A179I5Y6"/>
<evidence type="ECO:0000313" key="1">
    <source>
        <dbReference type="EMBL" id="OAQ97169.1"/>
    </source>
</evidence>
<dbReference type="Proteomes" id="UP000243081">
    <property type="component" value="Unassembled WGS sequence"/>
</dbReference>
<name>A0A179I5Y6_CORDF</name>
<reference evidence="1 2" key="1">
    <citation type="submission" date="2016-03" db="EMBL/GenBank/DDBJ databases">
        <title>Fine-scale spatial genetic structure of a fungal parasite of coffee scale insects.</title>
        <authorList>
            <person name="Jackson D."/>
            <person name="Zemenick K.A."/>
            <person name="Malloure B."/>
            <person name="Quandt C.A."/>
            <person name="James T.Y."/>
        </authorList>
    </citation>
    <scope>NUCLEOTIDE SEQUENCE [LARGE SCALE GENOMIC DNA]</scope>
    <source>
        <strain evidence="1 2">UM487</strain>
    </source>
</reference>
<dbReference type="OMA" id="KFCDTLD"/>
<evidence type="ECO:0000313" key="2">
    <source>
        <dbReference type="Proteomes" id="UP000243081"/>
    </source>
</evidence>